<dbReference type="SUPFAM" id="SSF102705">
    <property type="entry name" value="NIF3 (NGG1p interacting factor 3)-like"/>
    <property type="match status" value="1"/>
</dbReference>
<dbReference type="GO" id="GO:0005737">
    <property type="term" value="C:cytoplasm"/>
    <property type="evidence" value="ECO:0007669"/>
    <property type="project" value="TreeGrafter"/>
</dbReference>
<evidence type="ECO:0000256" key="2">
    <source>
        <dbReference type="ARBA" id="ARBA00011643"/>
    </source>
</evidence>
<dbReference type="Gene3D" id="3.40.1390.30">
    <property type="entry name" value="NIF3 (NGG1p interacting factor 3)-like"/>
    <property type="match status" value="1"/>
</dbReference>
<evidence type="ECO:0000256" key="4">
    <source>
        <dbReference type="ARBA" id="ARBA00022723"/>
    </source>
</evidence>
<dbReference type="GO" id="GO:0046872">
    <property type="term" value="F:metal ion binding"/>
    <property type="evidence" value="ECO:0007669"/>
    <property type="project" value="UniProtKB-UniRule"/>
</dbReference>
<dbReference type="InterPro" id="IPR017221">
    <property type="entry name" value="DUF34/NIF3_bac"/>
</dbReference>
<dbReference type="Proteomes" id="UP000255515">
    <property type="component" value="Unassembled WGS sequence"/>
</dbReference>
<dbReference type="FunFam" id="3.40.1390.30:FF:000001">
    <property type="entry name" value="GTP cyclohydrolase 1 type 2"/>
    <property type="match status" value="1"/>
</dbReference>
<organism evidence="7 8">
    <name type="scientific">Bergeyella zoohelcum</name>
    <dbReference type="NCBI Taxonomy" id="1015"/>
    <lineage>
        <taxon>Bacteria</taxon>
        <taxon>Pseudomonadati</taxon>
        <taxon>Bacteroidota</taxon>
        <taxon>Flavobacteriia</taxon>
        <taxon>Flavobacteriales</taxon>
        <taxon>Weeksellaceae</taxon>
        <taxon>Bergeyella</taxon>
    </lineage>
</organism>
<dbReference type="PANTHER" id="PTHR13799">
    <property type="entry name" value="NGG1 INTERACTING FACTOR 3"/>
    <property type="match status" value="1"/>
</dbReference>
<evidence type="ECO:0000313" key="8">
    <source>
        <dbReference type="Proteomes" id="UP000255515"/>
    </source>
</evidence>
<dbReference type="InterPro" id="IPR036069">
    <property type="entry name" value="DUF34/NIF3_sf"/>
</dbReference>
<accession>A0A376C063</accession>
<dbReference type="PANTHER" id="PTHR13799:SF14">
    <property type="entry name" value="GTP CYCLOHYDROLASE 1 TYPE 2 HOMOLOG"/>
    <property type="match status" value="1"/>
</dbReference>
<evidence type="ECO:0000256" key="5">
    <source>
        <dbReference type="PIRNR" id="PIRNR037489"/>
    </source>
</evidence>
<keyword evidence="4 5" id="KW-0479">Metal-binding</keyword>
<feature type="binding site" evidence="6">
    <location>
        <position position="65"/>
    </location>
    <ligand>
        <name>a divalent metal cation</name>
        <dbReference type="ChEBI" id="CHEBI:60240"/>
        <label>1</label>
    </ligand>
</feature>
<protein>
    <recommendedName>
        <fullName evidence="3 5">GTP cyclohydrolase 1 type 2 homolog</fullName>
    </recommendedName>
</protein>
<comment type="subunit">
    <text evidence="2">Homohexamer.</text>
</comment>
<proteinExistence type="inferred from homology"/>
<evidence type="ECO:0000313" key="7">
    <source>
        <dbReference type="EMBL" id="SSZ55578.1"/>
    </source>
</evidence>
<feature type="binding site" evidence="6">
    <location>
        <position position="103"/>
    </location>
    <ligand>
        <name>a divalent metal cation</name>
        <dbReference type="ChEBI" id="CHEBI:60240"/>
        <label>1</label>
    </ligand>
</feature>
<reference evidence="7 8" key="1">
    <citation type="submission" date="2018-06" db="EMBL/GenBank/DDBJ databases">
        <authorList>
            <consortium name="Pathogen Informatics"/>
            <person name="Doyle S."/>
        </authorList>
    </citation>
    <scope>NUCLEOTIDE SEQUENCE [LARGE SCALE GENOMIC DNA]</scope>
    <source>
        <strain evidence="7 8">NCTC11661</strain>
    </source>
</reference>
<name>A0A376C063_9FLAO</name>
<sequence length="364" mass="40579">MKISEFTKKIGALFTIQQAEDFDNVGLLCGNPDREITGVLVGHDALEAVIDEAIDKKCNFVICFHPIIFRGMKKITGSNYVEKAVLKAIENKIAIYAVHTALDNDYFGVNEGICKALGIENSKILMPKKKSLHQIQFFVPKSHTETVKDAVFQSGAGKIGFYDQCSFSVEGMGSFRPLEGSHPFLGNTHTRELVTEDMVTVVCENHKTKAVIEAMKSAHPYEEVAHQIITLENENPFVGLGKYGDLPQALPVEDFLQKIKDVFQLKMIRHSHFSNKTIRRVAVLGGSGADGIHTAMTKKCDAYLTADLKYHDFFQPEGQMLLCDLGHLESEQFVVSQIIARLSEKFANFAILKSEVNTNPVNYF</sequence>
<dbReference type="RefSeq" id="WP_002689182.1">
    <property type="nucleotide sequence ID" value="NZ_UFTJ01000002.1"/>
</dbReference>
<dbReference type="EMBL" id="UFTJ01000002">
    <property type="protein sequence ID" value="SSZ55578.1"/>
    <property type="molecule type" value="Genomic_DNA"/>
</dbReference>
<dbReference type="InterPro" id="IPR015867">
    <property type="entry name" value="N-reg_PII/ATP_PRibTrfase_C"/>
</dbReference>
<feature type="binding site" evidence="6">
    <location>
        <position position="331"/>
    </location>
    <ligand>
        <name>a divalent metal cation</name>
        <dbReference type="ChEBI" id="CHEBI:60240"/>
        <label>1</label>
    </ligand>
</feature>
<dbReference type="Pfam" id="PF01784">
    <property type="entry name" value="DUF34_NIF3"/>
    <property type="match status" value="1"/>
</dbReference>
<dbReference type="PIRSF" id="PIRSF037489">
    <property type="entry name" value="UCP037489_NIF3_YqfO"/>
    <property type="match status" value="1"/>
</dbReference>
<feature type="binding site" evidence="6">
    <location>
        <position position="327"/>
    </location>
    <ligand>
        <name>a divalent metal cation</name>
        <dbReference type="ChEBI" id="CHEBI:60240"/>
        <label>1</label>
    </ligand>
</feature>
<evidence type="ECO:0000256" key="3">
    <source>
        <dbReference type="ARBA" id="ARBA00022112"/>
    </source>
</evidence>
<dbReference type="Gene3D" id="3.30.70.120">
    <property type="match status" value="1"/>
</dbReference>
<gene>
    <name evidence="7" type="ORF">NCTC11661_00960</name>
</gene>
<dbReference type="InterPro" id="IPR002678">
    <property type="entry name" value="DUF34/NIF3"/>
</dbReference>
<evidence type="ECO:0000256" key="1">
    <source>
        <dbReference type="ARBA" id="ARBA00006964"/>
    </source>
</evidence>
<dbReference type="NCBIfam" id="TIGR00486">
    <property type="entry name" value="YbgI_SA1388"/>
    <property type="match status" value="1"/>
</dbReference>
<comment type="similarity">
    <text evidence="1 5">Belongs to the GTP cyclohydrolase I type 2/NIF3 family.</text>
</comment>
<dbReference type="AlphaFoldDB" id="A0A376C063"/>
<evidence type="ECO:0000256" key="6">
    <source>
        <dbReference type="PIRSR" id="PIRSR602678-1"/>
    </source>
</evidence>